<dbReference type="PROSITE" id="PS50011">
    <property type="entry name" value="PROTEIN_KINASE_DOM"/>
    <property type="match status" value="1"/>
</dbReference>
<reference evidence="5" key="1">
    <citation type="submission" date="2022-12" db="EMBL/GenBank/DDBJ databases">
        <title>Draft genome assemblies for two species of Escallonia (Escalloniales).</title>
        <authorList>
            <person name="Chanderbali A."/>
            <person name="Dervinis C."/>
            <person name="Anghel I."/>
            <person name="Soltis D."/>
            <person name="Soltis P."/>
            <person name="Zapata F."/>
        </authorList>
    </citation>
    <scope>NUCLEOTIDE SEQUENCE</scope>
    <source>
        <strain evidence="5">UCBG64.0493</strain>
        <tissue evidence="5">Leaf</tissue>
    </source>
</reference>
<dbReference type="Gene3D" id="1.10.510.10">
    <property type="entry name" value="Transferase(Phosphotransferase) domain 1"/>
    <property type="match status" value="2"/>
</dbReference>
<organism evidence="5 6">
    <name type="scientific">Escallonia herrerae</name>
    <dbReference type="NCBI Taxonomy" id="1293975"/>
    <lineage>
        <taxon>Eukaryota</taxon>
        <taxon>Viridiplantae</taxon>
        <taxon>Streptophyta</taxon>
        <taxon>Embryophyta</taxon>
        <taxon>Tracheophyta</taxon>
        <taxon>Spermatophyta</taxon>
        <taxon>Magnoliopsida</taxon>
        <taxon>eudicotyledons</taxon>
        <taxon>Gunneridae</taxon>
        <taxon>Pentapetalae</taxon>
        <taxon>asterids</taxon>
        <taxon>campanulids</taxon>
        <taxon>Escalloniales</taxon>
        <taxon>Escalloniaceae</taxon>
        <taxon>Escallonia</taxon>
    </lineage>
</organism>
<evidence type="ECO:0000256" key="2">
    <source>
        <dbReference type="ARBA" id="ARBA00022840"/>
    </source>
</evidence>
<accession>A0AA88X0W5</accession>
<comment type="caution">
    <text evidence="5">The sequence shown here is derived from an EMBL/GenBank/DDBJ whole genome shotgun (WGS) entry which is preliminary data.</text>
</comment>
<dbReference type="GO" id="GO:0005886">
    <property type="term" value="C:plasma membrane"/>
    <property type="evidence" value="ECO:0007669"/>
    <property type="project" value="TreeGrafter"/>
</dbReference>
<dbReference type="AlphaFoldDB" id="A0AA88X0W5"/>
<feature type="signal peptide" evidence="3">
    <location>
        <begin position="1"/>
        <end position="25"/>
    </location>
</feature>
<evidence type="ECO:0000256" key="3">
    <source>
        <dbReference type="SAM" id="SignalP"/>
    </source>
</evidence>
<name>A0AA88X0W5_9ASTE</name>
<dbReference type="InterPro" id="IPR001245">
    <property type="entry name" value="Ser-Thr/Tyr_kinase_cat_dom"/>
</dbReference>
<evidence type="ECO:0000256" key="1">
    <source>
        <dbReference type="ARBA" id="ARBA00022741"/>
    </source>
</evidence>
<evidence type="ECO:0000313" key="5">
    <source>
        <dbReference type="EMBL" id="KAK3036574.1"/>
    </source>
</evidence>
<evidence type="ECO:0000259" key="4">
    <source>
        <dbReference type="PROSITE" id="PS50011"/>
    </source>
</evidence>
<feature type="non-terminal residue" evidence="5">
    <location>
        <position position="400"/>
    </location>
</feature>
<keyword evidence="3" id="KW-0732">Signal</keyword>
<dbReference type="Pfam" id="PF07714">
    <property type="entry name" value="PK_Tyr_Ser-Thr"/>
    <property type="match status" value="1"/>
</dbReference>
<evidence type="ECO:0000313" key="6">
    <source>
        <dbReference type="Proteomes" id="UP001188597"/>
    </source>
</evidence>
<feature type="chain" id="PRO_5041646767" description="Protein kinase domain-containing protein" evidence="3">
    <location>
        <begin position="26"/>
        <end position="400"/>
    </location>
</feature>
<dbReference type="InterPro" id="IPR011009">
    <property type="entry name" value="Kinase-like_dom_sf"/>
</dbReference>
<proteinExistence type="predicted"/>
<keyword evidence="6" id="KW-1185">Reference proteome</keyword>
<dbReference type="FunFam" id="3.30.200.20:FF:000521">
    <property type="entry name" value="Protein kinase superfamily protein"/>
    <property type="match status" value="1"/>
</dbReference>
<keyword evidence="2" id="KW-0067">ATP-binding</keyword>
<dbReference type="Proteomes" id="UP001188597">
    <property type="component" value="Unassembled WGS sequence"/>
</dbReference>
<dbReference type="GO" id="GO:0004713">
    <property type="term" value="F:protein tyrosine kinase activity"/>
    <property type="evidence" value="ECO:0007669"/>
    <property type="project" value="InterPro"/>
</dbReference>
<dbReference type="PANTHER" id="PTHR27001:SF20">
    <property type="entry name" value="PROTEIN KINASE SUPERFAMILY PROTEIN"/>
    <property type="match status" value="1"/>
</dbReference>
<protein>
    <recommendedName>
        <fullName evidence="4">Protein kinase domain-containing protein</fullName>
    </recommendedName>
</protein>
<keyword evidence="1" id="KW-0547">Nucleotide-binding</keyword>
<dbReference type="InterPro" id="IPR020635">
    <property type="entry name" value="Tyr_kinase_cat_dom"/>
</dbReference>
<sequence length="400" mass="44972">MKGQILRIRLVLLAWLHLRSPPVRVSFLRSFSYKDIKRATDGFRRIVDNSSHGTAYKAKLQNGNWGLVKEVDASDDQDDAFYRELQLLGRLHHRHIVALRGFSIGHKRFLVFENIENGSLKEHLNDPLKSPLNWRTRLQIAIDVAAALVSLEIACFLMSKIFPKKHFMGPSQVILIWVILGTFRSPSGSVPWTYVSCKSVGSNSAPLSNLNWPTDEQGLYAVTSDESAYFQIIIMQEYLHFFCEPPVYHVSINSSTIMLDENFTAKLSDVGLLSSGGNFVTSPHISCSKECMGQACGNIIFQLGLLILELITGQSSAEGGADLIKWVQKSCFRRSIHNMIDPDLGNNYDSQELRGLLAVARLFLKSVDKPTHFAPQIFRYLQKKSGESAFPFTCYILAIV</sequence>
<dbReference type="PANTHER" id="PTHR27001">
    <property type="entry name" value="OS01G0253100 PROTEIN"/>
    <property type="match status" value="1"/>
</dbReference>
<feature type="domain" description="Protein kinase" evidence="4">
    <location>
        <begin position="41"/>
        <end position="400"/>
    </location>
</feature>
<dbReference type="EMBL" id="JAVXUP010000144">
    <property type="protein sequence ID" value="KAK3036574.1"/>
    <property type="molecule type" value="Genomic_DNA"/>
</dbReference>
<dbReference type="InterPro" id="IPR000719">
    <property type="entry name" value="Prot_kinase_dom"/>
</dbReference>
<dbReference type="GO" id="GO:0005524">
    <property type="term" value="F:ATP binding"/>
    <property type="evidence" value="ECO:0007669"/>
    <property type="project" value="UniProtKB-KW"/>
</dbReference>
<dbReference type="SMART" id="SM00219">
    <property type="entry name" value="TyrKc"/>
    <property type="match status" value="1"/>
</dbReference>
<dbReference type="SUPFAM" id="SSF56112">
    <property type="entry name" value="Protein kinase-like (PK-like)"/>
    <property type="match status" value="2"/>
</dbReference>
<gene>
    <name evidence="5" type="ORF">RJ639_031191</name>
</gene>